<dbReference type="KEGG" id="ehn:H9Q80_15025"/>
<comment type="pathway">
    <text evidence="2">Amino-acid biosynthesis; L-histidine biosynthesis; L-histidine from 5-phospho-alpha-D-ribose 1-diphosphate: step 8/9.</text>
</comment>
<dbReference type="EMBL" id="CP060636">
    <property type="protein sequence ID" value="QNM11546.1"/>
    <property type="molecule type" value="Genomic_DNA"/>
</dbReference>
<dbReference type="AlphaFoldDB" id="A0A7G9GL64"/>
<organism evidence="3 4">
    <name type="scientific">[Eubacterium] hominis</name>
    <dbReference type="NCBI Taxonomy" id="2764325"/>
    <lineage>
        <taxon>Bacteria</taxon>
        <taxon>Bacillati</taxon>
        <taxon>Bacillota</taxon>
        <taxon>Erysipelotrichia</taxon>
        <taxon>Erysipelotrichales</taxon>
        <taxon>Erysipelotrichaceae</taxon>
        <taxon>Amedibacillus</taxon>
    </lineage>
</organism>
<reference evidence="3 4" key="1">
    <citation type="submission" date="2020-08" db="EMBL/GenBank/DDBJ databases">
        <authorList>
            <person name="Liu C."/>
            <person name="Sun Q."/>
        </authorList>
    </citation>
    <scope>NUCLEOTIDE SEQUENCE [LARGE SCALE GENOMIC DNA]</scope>
    <source>
        <strain evidence="3 4">NSJ-61</strain>
    </source>
</reference>
<name>A0A7G9GL64_9FIRM</name>
<keyword evidence="4" id="KW-1185">Reference proteome</keyword>
<comment type="similarity">
    <text evidence="2">Belongs to the PHP hydrolase family. HisK subfamily.</text>
</comment>
<protein>
    <recommendedName>
        <fullName evidence="2">Histidinol-phosphatase</fullName>
        <shortName evidence="2">HolPase</shortName>
        <ecNumber evidence="2">3.1.3.15</ecNumber>
    </recommendedName>
</protein>
<accession>A0A7G9GL64</accession>
<gene>
    <name evidence="3" type="ORF">H9Q80_15025</name>
</gene>
<evidence type="ECO:0000313" key="3">
    <source>
        <dbReference type="EMBL" id="QNM11546.1"/>
    </source>
</evidence>
<keyword evidence="1 2" id="KW-0378">Hydrolase</keyword>
<dbReference type="RefSeq" id="WP_117452436.1">
    <property type="nucleotide sequence ID" value="NZ_CP060636.1"/>
</dbReference>
<sequence length="251" mass="29546">MIDAHVALPQPFTYEALKAYIDVAVSKGLDGIVILEPTYKFRELKSMYREVCATYPYQKTWFQKVNTASLKEYQDFITEMRKKEFPIDVKFGLEACYFTQHESYIAGIKEAFDYDVFIGRIHFLDNIAFDWPKHSREMMWDKYNAGYLYRRYYEMMNAMLTSHLFDGIAGFDNIKLMNVKCPFKMDHTYHKMATLLAKNHIYVEDDASIDYRFHHVDKGLSKAFLAMCEQQGVEVKRVSHARSAEEVGKFE</sequence>
<keyword evidence="2" id="KW-0368">Histidine biosynthesis</keyword>
<evidence type="ECO:0000256" key="1">
    <source>
        <dbReference type="ARBA" id="ARBA00022801"/>
    </source>
</evidence>
<evidence type="ECO:0000256" key="2">
    <source>
        <dbReference type="RuleBase" id="RU366003"/>
    </source>
</evidence>
<dbReference type="EC" id="3.1.3.15" evidence="2"/>
<proteinExistence type="inferred from homology"/>
<dbReference type="GO" id="GO:0004401">
    <property type="term" value="F:histidinol-phosphatase activity"/>
    <property type="evidence" value="ECO:0007669"/>
    <property type="project" value="UniProtKB-UniRule"/>
</dbReference>
<dbReference type="GO" id="GO:0000105">
    <property type="term" value="P:L-histidine biosynthetic process"/>
    <property type="evidence" value="ECO:0007669"/>
    <property type="project" value="UniProtKB-UniRule"/>
</dbReference>
<dbReference type="InterPro" id="IPR016195">
    <property type="entry name" value="Pol/histidinol_Pase-like"/>
</dbReference>
<dbReference type="PANTHER" id="PTHR21039:SF0">
    <property type="entry name" value="HISTIDINOL-PHOSPHATASE"/>
    <property type="match status" value="1"/>
</dbReference>
<keyword evidence="2" id="KW-0028">Amino-acid biosynthesis</keyword>
<evidence type="ECO:0000313" key="4">
    <source>
        <dbReference type="Proteomes" id="UP000515856"/>
    </source>
</evidence>
<dbReference type="Gene3D" id="3.20.20.140">
    <property type="entry name" value="Metal-dependent hydrolases"/>
    <property type="match status" value="1"/>
</dbReference>
<dbReference type="SUPFAM" id="SSF89550">
    <property type="entry name" value="PHP domain-like"/>
    <property type="match status" value="1"/>
</dbReference>
<dbReference type="PANTHER" id="PTHR21039">
    <property type="entry name" value="HISTIDINOL PHOSPHATASE-RELATED"/>
    <property type="match status" value="1"/>
</dbReference>
<dbReference type="InterPro" id="IPR010140">
    <property type="entry name" value="Histidinol_P_phosphatase_HisJ"/>
</dbReference>
<comment type="catalytic activity">
    <reaction evidence="2">
        <text>L-histidinol phosphate + H2O = L-histidinol + phosphate</text>
        <dbReference type="Rhea" id="RHEA:14465"/>
        <dbReference type="ChEBI" id="CHEBI:15377"/>
        <dbReference type="ChEBI" id="CHEBI:43474"/>
        <dbReference type="ChEBI" id="CHEBI:57699"/>
        <dbReference type="ChEBI" id="CHEBI:57980"/>
        <dbReference type="EC" id="3.1.3.15"/>
    </reaction>
</comment>
<dbReference type="GO" id="GO:0005737">
    <property type="term" value="C:cytoplasm"/>
    <property type="evidence" value="ECO:0007669"/>
    <property type="project" value="TreeGrafter"/>
</dbReference>
<dbReference type="Proteomes" id="UP000515856">
    <property type="component" value="Chromosome"/>
</dbReference>